<evidence type="ECO:0000256" key="2">
    <source>
        <dbReference type="ARBA" id="ARBA00003213"/>
    </source>
</evidence>
<dbReference type="NCBIfam" id="TIGR00174">
    <property type="entry name" value="miaA"/>
    <property type="match status" value="1"/>
</dbReference>
<dbReference type="SUPFAM" id="SSF52540">
    <property type="entry name" value="P-loop containing nucleoside triphosphate hydrolases"/>
    <property type="match status" value="1"/>
</dbReference>
<evidence type="ECO:0000256" key="7">
    <source>
        <dbReference type="ARBA" id="ARBA00022840"/>
    </source>
</evidence>
<gene>
    <name evidence="10 14" type="primary">miaA</name>
    <name evidence="14" type="ORF">L0664_05805</name>
</gene>
<dbReference type="GO" id="GO:0052381">
    <property type="term" value="F:tRNA dimethylallyltransferase activity"/>
    <property type="evidence" value="ECO:0007669"/>
    <property type="project" value="UniProtKB-EC"/>
</dbReference>
<feature type="binding site" evidence="10">
    <location>
        <begin position="19"/>
        <end position="24"/>
    </location>
    <ligand>
        <name>substrate</name>
    </ligand>
</feature>
<dbReference type="InterPro" id="IPR039657">
    <property type="entry name" value="Dimethylallyltransferase"/>
</dbReference>
<feature type="site" description="Interaction with substrate tRNA" evidence="10">
    <location>
        <position position="103"/>
    </location>
</feature>
<keyword evidence="6 10" id="KW-0547">Nucleotide-binding</keyword>
<comment type="cofactor">
    <cofactor evidence="1 10">
        <name>Mg(2+)</name>
        <dbReference type="ChEBI" id="CHEBI:18420"/>
    </cofactor>
</comment>
<feature type="site" description="Interaction with substrate tRNA" evidence="10">
    <location>
        <position position="125"/>
    </location>
</feature>
<evidence type="ECO:0000256" key="5">
    <source>
        <dbReference type="ARBA" id="ARBA00022694"/>
    </source>
</evidence>
<evidence type="ECO:0000256" key="11">
    <source>
        <dbReference type="RuleBase" id="RU003783"/>
    </source>
</evidence>
<comment type="similarity">
    <text evidence="3 10 13">Belongs to the IPP transferase family.</text>
</comment>
<comment type="caution">
    <text evidence="14">The sequence shown here is derived from an EMBL/GenBank/DDBJ whole genome shotgun (WGS) entry which is preliminary data.</text>
</comment>
<dbReference type="RefSeq" id="WP_235224672.1">
    <property type="nucleotide sequence ID" value="NZ_JAKGAQ010000001.1"/>
</dbReference>
<evidence type="ECO:0000256" key="9">
    <source>
        <dbReference type="ARBA" id="ARBA00049563"/>
    </source>
</evidence>
<keyword evidence="8 10" id="KW-0460">Magnesium</keyword>
<dbReference type="HAMAP" id="MF_00185">
    <property type="entry name" value="IPP_trans"/>
    <property type="match status" value="1"/>
</dbReference>
<evidence type="ECO:0000313" key="15">
    <source>
        <dbReference type="Proteomes" id="UP001200557"/>
    </source>
</evidence>
<keyword evidence="4 10" id="KW-0808">Transferase</keyword>
<keyword evidence="15" id="KW-1185">Reference proteome</keyword>
<evidence type="ECO:0000256" key="8">
    <source>
        <dbReference type="ARBA" id="ARBA00022842"/>
    </source>
</evidence>
<organism evidence="14 15">
    <name type="scientific">Octadecabacter dasysiphoniae</name>
    <dbReference type="NCBI Taxonomy" id="2909341"/>
    <lineage>
        <taxon>Bacteria</taxon>
        <taxon>Pseudomonadati</taxon>
        <taxon>Pseudomonadota</taxon>
        <taxon>Alphaproteobacteria</taxon>
        <taxon>Rhodobacterales</taxon>
        <taxon>Roseobacteraceae</taxon>
        <taxon>Octadecabacter</taxon>
    </lineage>
</organism>
<comment type="subunit">
    <text evidence="10">Monomer.</text>
</comment>
<keyword evidence="5 10" id="KW-0819">tRNA processing</keyword>
<dbReference type="PANTHER" id="PTHR11088">
    <property type="entry name" value="TRNA DIMETHYLALLYLTRANSFERASE"/>
    <property type="match status" value="1"/>
</dbReference>
<evidence type="ECO:0000313" key="14">
    <source>
        <dbReference type="EMBL" id="MCF2870573.1"/>
    </source>
</evidence>
<reference evidence="14 15" key="1">
    <citation type="submission" date="2022-01" db="EMBL/GenBank/DDBJ databases">
        <title>Octadecabacter sp. nov., isolated from a marine alga.</title>
        <authorList>
            <person name="Jin M.S."/>
            <person name="Kim H.M."/>
            <person name="Han D.M."/>
            <person name="Jung J.J."/>
            <person name="Jeon C.O."/>
        </authorList>
    </citation>
    <scope>NUCLEOTIDE SEQUENCE [LARGE SCALE GENOMIC DNA]</scope>
    <source>
        <strain evidence="14 15">G9-8</strain>
    </source>
</reference>
<accession>A0ABS9CX09</accession>
<evidence type="ECO:0000256" key="3">
    <source>
        <dbReference type="ARBA" id="ARBA00005842"/>
    </source>
</evidence>
<comment type="caution">
    <text evidence="10">Lacks conserved residue(s) required for the propagation of feature annotation.</text>
</comment>
<evidence type="ECO:0000256" key="6">
    <source>
        <dbReference type="ARBA" id="ARBA00022741"/>
    </source>
</evidence>
<dbReference type="EMBL" id="JAKGAQ010000001">
    <property type="protein sequence ID" value="MCF2870573.1"/>
    <property type="molecule type" value="Genomic_DNA"/>
</dbReference>
<evidence type="ECO:0000256" key="10">
    <source>
        <dbReference type="HAMAP-Rule" id="MF_00185"/>
    </source>
</evidence>
<dbReference type="InterPro" id="IPR027417">
    <property type="entry name" value="P-loop_NTPase"/>
</dbReference>
<protein>
    <recommendedName>
        <fullName evidence="10">tRNA dimethylallyltransferase</fullName>
        <ecNumber evidence="10">2.5.1.75</ecNumber>
    </recommendedName>
    <alternativeName>
        <fullName evidence="10">Dimethylallyl diphosphate:tRNA dimethylallyltransferase</fullName>
        <shortName evidence="10">DMAPP:tRNA dimethylallyltransferase</shortName>
        <shortName evidence="10">DMATase</shortName>
    </alternativeName>
    <alternativeName>
        <fullName evidence="10">Isopentenyl-diphosphate:tRNA isopentenyltransferase</fullName>
        <shortName evidence="10">IPP transferase</shortName>
        <shortName evidence="10">IPPT</shortName>
        <shortName evidence="10">IPTase</shortName>
    </alternativeName>
</protein>
<dbReference type="Proteomes" id="UP001200557">
    <property type="component" value="Unassembled WGS sequence"/>
</dbReference>
<dbReference type="InterPro" id="IPR018022">
    <property type="entry name" value="IPT"/>
</dbReference>
<evidence type="ECO:0000256" key="13">
    <source>
        <dbReference type="RuleBase" id="RU003785"/>
    </source>
</evidence>
<keyword evidence="7 10" id="KW-0067">ATP-binding</keyword>
<proteinExistence type="inferred from homology"/>
<dbReference type="EC" id="2.5.1.75" evidence="10"/>
<dbReference type="Pfam" id="PF01715">
    <property type="entry name" value="IPPT"/>
    <property type="match status" value="1"/>
</dbReference>
<feature type="binding site" evidence="10">
    <location>
        <begin position="17"/>
        <end position="24"/>
    </location>
    <ligand>
        <name>ATP</name>
        <dbReference type="ChEBI" id="CHEBI:30616"/>
    </ligand>
</feature>
<name>A0ABS9CX09_9RHOB</name>
<comment type="function">
    <text evidence="2 10 12">Catalyzes the transfer of a dimethylallyl group onto the adenine at position 37 in tRNAs that read codons beginning with uridine, leading to the formation of N6-(dimethylallyl)adenosine (i(6)A).</text>
</comment>
<sequence>MLDLDKIDPEKPVLIFGPTATGKSGLALEIARAQGGVIVNADALQVYQGWPILTAQPPAADLAQAEHHLYSHLAYEAPYSVGDWLRDVTPFLTGPRPIIVGGTGLYFTALTEGLAQIPPTPTDVRARADAIPLPDLIAALDATTTANIDLNNRARVQRAWEVQESTGRNITDWQAATPPPLLPLEACTPLALMPDPEWLNARIAQRFDMMMDAGALAEAAAMAPNWQPTAPSSKAIGAAEMIQLLNGDITADSAKNAIIIATRQYAKRQRTWVRSRMKRWQNIALPDVGGC</sequence>
<evidence type="ECO:0000256" key="12">
    <source>
        <dbReference type="RuleBase" id="RU003784"/>
    </source>
</evidence>
<evidence type="ECO:0000256" key="1">
    <source>
        <dbReference type="ARBA" id="ARBA00001946"/>
    </source>
</evidence>
<dbReference type="Gene3D" id="1.10.20.140">
    <property type="match status" value="1"/>
</dbReference>
<evidence type="ECO:0000256" key="4">
    <source>
        <dbReference type="ARBA" id="ARBA00022679"/>
    </source>
</evidence>
<dbReference type="PANTHER" id="PTHR11088:SF60">
    <property type="entry name" value="TRNA DIMETHYLALLYLTRANSFERASE"/>
    <property type="match status" value="1"/>
</dbReference>
<dbReference type="Gene3D" id="3.40.50.300">
    <property type="entry name" value="P-loop containing nucleotide triphosphate hydrolases"/>
    <property type="match status" value="1"/>
</dbReference>
<comment type="catalytic activity">
    <reaction evidence="9 10 11">
        <text>adenosine(37) in tRNA + dimethylallyl diphosphate = N(6)-dimethylallyladenosine(37) in tRNA + diphosphate</text>
        <dbReference type="Rhea" id="RHEA:26482"/>
        <dbReference type="Rhea" id="RHEA-COMP:10162"/>
        <dbReference type="Rhea" id="RHEA-COMP:10375"/>
        <dbReference type="ChEBI" id="CHEBI:33019"/>
        <dbReference type="ChEBI" id="CHEBI:57623"/>
        <dbReference type="ChEBI" id="CHEBI:74411"/>
        <dbReference type="ChEBI" id="CHEBI:74415"/>
        <dbReference type="EC" id="2.5.1.75"/>
    </reaction>
</comment>